<keyword evidence="1" id="KW-0677">Repeat</keyword>
<accession>A0A3S3S405</accession>
<evidence type="ECO:0000313" key="6">
    <source>
        <dbReference type="Proteomes" id="UP000287563"/>
    </source>
</evidence>
<evidence type="ECO:0000313" key="5">
    <source>
        <dbReference type="EMBL" id="RWX57657.1"/>
    </source>
</evidence>
<dbReference type="PANTHER" id="PTHR47870:SF4">
    <property type="entry name" value="CYTOCHROME C-TYPE BIOGENESIS PROTEIN CYCH"/>
    <property type="match status" value="1"/>
</dbReference>
<evidence type="ECO:0000256" key="3">
    <source>
        <dbReference type="SAM" id="Phobius"/>
    </source>
</evidence>
<comment type="caution">
    <text evidence="5">The sequence shown here is derived from an EMBL/GenBank/DDBJ whole genome shotgun (WGS) entry which is preliminary data.</text>
</comment>
<keyword evidence="3" id="KW-0812">Transmembrane</keyword>
<feature type="domain" description="Cytochrome c-type biogenesis protein H TPR" evidence="4">
    <location>
        <begin position="84"/>
        <end position="195"/>
    </location>
</feature>
<keyword evidence="2" id="KW-0802">TPR repeat</keyword>
<keyword evidence="3" id="KW-0472">Membrane</keyword>
<dbReference type="Pfam" id="PF23914">
    <property type="entry name" value="TPR_CcmH_CycH"/>
    <property type="match status" value="1"/>
</dbReference>
<protein>
    <submittedName>
        <fullName evidence="5">Nitrite reductase</fullName>
    </submittedName>
</protein>
<dbReference type="OrthoDB" id="9776053at2"/>
<name>A0A3S3S405_9GAMM</name>
<dbReference type="AlphaFoldDB" id="A0A3S3S405"/>
<feature type="transmembrane region" description="Helical" evidence="3">
    <location>
        <begin position="29"/>
        <end position="47"/>
    </location>
</feature>
<evidence type="ECO:0000256" key="1">
    <source>
        <dbReference type="ARBA" id="ARBA00022737"/>
    </source>
</evidence>
<keyword evidence="3" id="KW-1133">Transmembrane helix</keyword>
<evidence type="ECO:0000256" key="2">
    <source>
        <dbReference type="ARBA" id="ARBA00022803"/>
    </source>
</evidence>
<gene>
    <name evidence="5" type="ORF">EDI28_02600</name>
</gene>
<dbReference type="EMBL" id="RJLM01000001">
    <property type="protein sequence ID" value="RWX57657.1"/>
    <property type="molecule type" value="Genomic_DNA"/>
</dbReference>
<dbReference type="Gene3D" id="1.25.40.10">
    <property type="entry name" value="Tetratricopeptide repeat domain"/>
    <property type="match status" value="1"/>
</dbReference>
<reference evidence="5 6" key="1">
    <citation type="submission" date="2018-11" db="EMBL/GenBank/DDBJ databases">
        <title>Photobacterium sp. BEI247 sp. nov., a marine bacterium isolated from Yongle Blue Hole in the South China Sea.</title>
        <authorList>
            <person name="Wang X."/>
        </authorList>
    </citation>
    <scope>NUCLEOTIDE SEQUENCE [LARGE SCALE GENOMIC DNA]</scope>
    <source>
        <strain evidence="6">BEI247</strain>
    </source>
</reference>
<proteinExistence type="predicted"/>
<dbReference type="Proteomes" id="UP000287563">
    <property type="component" value="Unassembled WGS sequence"/>
</dbReference>
<dbReference type="InterPro" id="IPR011990">
    <property type="entry name" value="TPR-like_helical_dom_sf"/>
</dbReference>
<keyword evidence="6" id="KW-1185">Reference proteome</keyword>
<dbReference type="PANTHER" id="PTHR47870">
    <property type="entry name" value="CYTOCHROME C-TYPE BIOGENESIS PROTEIN CCMH"/>
    <property type="match status" value="1"/>
</dbReference>
<dbReference type="InterPro" id="IPR056413">
    <property type="entry name" value="TPR_CcmH_CycH"/>
</dbReference>
<sequence>MGFTVLLVVGLLIIWRGHASSDRESARTPILLSIVLLALSVGVYAFLGQPTYQPAGGVSNEAENSDLAGLTGTEFNQKRIEEIQNKLRDDKQNGELWYALGNAYMYASEYANAALSFSYSARLADEPQANIFSAQATAIYYRDGQRLSTEVDQLLDQALALDENNLPTLMLLASDYFLNARYQKAIDTWQQALDSEHPDLNRVELITAINRAKKLL</sequence>
<dbReference type="InterPro" id="IPR051263">
    <property type="entry name" value="C-type_cytochrome_biogenesis"/>
</dbReference>
<evidence type="ECO:0000259" key="4">
    <source>
        <dbReference type="Pfam" id="PF23914"/>
    </source>
</evidence>
<dbReference type="GO" id="GO:0005886">
    <property type="term" value="C:plasma membrane"/>
    <property type="evidence" value="ECO:0007669"/>
    <property type="project" value="TreeGrafter"/>
</dbReference>
<dbReference type="SUPFAM" id="SSF48452">
    <property type="entry name" value="TPR-like"/>
    <property type="match status" value="1"/>
</dbReference>
<organism evidence="5 6">
    <name type="scientific">Photobacterium chitinilyticum</name>
    <dbReference type="NCBI Taxonomy" id="2485123"/>
    <lineage>
        <taxon>Bacteria</taxon>
        <taxon>Pseudomonadati</taxon>
        <taxon>Pseudomonadota</taxon>
        <taxon>Gammaproteobacteria</taxon>
        <taxon>Vibrionales</taxon>
        <taxon>Vibrionaceae</taxon>
        <taxon>Photobacterium</taxon>
    </lineage>
</organism>